<evidence type="ECO:0000313" key="2">
    <source>
        <dbReference type="Proteomes" id="UP000324927"/>
    </source>
</evidence>
<dbReference type="CDD" id="cd00377">
    <property type="entry name" value="ICL_PEPM"/>
    <property type="match status" value="1"/>
</dbReference>
<keyword evidence="1" id="KW-0456">Lyase</keyword>
<sequence length="287" mass="30084">MTMAHILRTQLRDGGLLVAPGVYDGITARLAVQAGFETVYMTGACVSAARGYPDYGLLTLTEMTEAAGVIAGAAGVPVIADADTGYGNELNATRTVREYEMRGVAALHIEDQVMPKRCGHLDGKEVIGREEFAAKIAAAAAARRSPDFVVIARTDARAVAGLDEAVARANLALAAGADLAFVEAPQSLEEVAAIPQLVKGPCLLNIVPGGRTPDVTMAQATEMGFRVAILPGLLITAAIGAFDAALTAFAETEFVDSSTGPNVRELFGRLGAPEWDRLRRRYAQAAE</sequence>
<dbReference type="EMBL" id="VTTN01000014">
    <property type="protein sequence ID" value="KAA0592722.1"/>
    <property type="molecule type" value="Genomic_DNA"/>
</dbReference>
<dbReference type="GO" id="GO:0016833">
    <property type="term" value="F:oxo-acid-lyase activity"/>
    <property type="evidence" value="ECO:0007669"/>
    <property type="project" value="UniProtKB-ARBA"/>
</dbReference>
<dbReference type="PANTHER" id="PTHR42905">
    <property type="entry name" value="PHOSPHOENOLPYRUVATE CARBOXYLASE"/>
    <property type="match status" value="1"/>
</dbReference>
<protein>
    <submittedName>
        <fullName evidence="1">Isocitrate lyase/PEP mutase family protein</fullName>
    </submittedName>
</protein>
<organism evidence="1 2">
    <name type="scientific">Azospirillum lipoferum</name>
    <dbReference type="NCBI Taxonomy" id="193"/>
    <lineage>
        <taxon>Bacteria</taxon>
        <taxon>Pseudomonadati</taxon>
        <taxon>Pseudomonadota</taxon>
        <taxon>Alphaproteobacteria</taxon>
        <taxon>Rhodospirillales</taxon>
        <taxon>Azospirillaceae</taxon>
        <taxon>Azospirillum</taxon>
    </lineage>
</organism>
<dbReference type="Pfam" id="PF13714">
    <property type="entry name" value="PEP_mutase"/>
    <property type="match status" value="1"/>
</dbReference>
<proteinExistence type="predicted"/>
<dbReference type="Proteomes" id="UP000324927">
    <property type="component" value="Unassembled WGS sequence"/>
</dbReference>
<gene>
    <name evidence="1" type="ORF">FZ942_26595</name>
</gene>
<accession>A0A5A9GGA1</accession>
<dbReference type="InterPro" id="IPR040442">
    <property type="entry name" value="Pyrv_kinase-like_dom_sf"/>
</dbReference>
<name>A0A5A9GGA1_AZOLI</name>
<keyword evidence="2" id="KW-1185">Reference proteome</keyword>
<reference evidence="1 2" key="1">
    <citation type="submission" date="2019-08" db="EMBL/GenBank/DDBJ databases">
        <authorList>
            <person name="Grouzdev D."/>
            <person name="Tikhonova E."/>
            <person name="Kravchenko I."/>
        </authorList>
    </citation>
    <scope>NUCLEOTIDE SEQUENCE [LARGE SCALE GENOMIC DNA]</scope>
    <source>
        <strain evidence="1 2">59b</strain>
    </source>
</reference>
<dbReference type="PROSITE" id="PS00161">
    <property type="entry name" value="ISOCITRATE_LYASE"/>
    <property type="match status" value="1"/>
</dbReference>
<dbReference type="InterPro" id="IPR018523">
    <property type="entry name" value="Isocitrate_lyase_ph_CS"/>
</dbReference>
<dbReference type="InterPro" id="IPR015813">
    <property type="entry name" value="Pyrv/PenolPyrv_kinase-like_dom"/>
</dbReference>
<dbReference type="PANTHER" id="PTHR42905:SF2">
    <property type="entry name" value="PHOSPHOENOLPYRUVATE CARBOXYLASE FAMILY PROTEIN"/>
    <property type="match status" value="1"/>
</dbReference>
<dbReference type="SUPFAM" id="SSF51621">
    <property type="entry name" value="Phosphoenolpyruvate/pyruvate domain"/>
    <property type="match status" value="1"/>
</dbReference>
<dbReference type="InterPro" id="IPR039556">
    <property type="entry name" value="ICL/PEPM"/>
</dbReference>
<evidence type="ECO:0000313" key="1">
    <source>
        <dbReference type="EMBL" id="KAA0592722.1"/>
    </source>
</evidence>
<dbReference type="Gene3D" id="3.20.20.60">
    <property type="entry name" value="Phosphoenolpyruvate-binding domains"/>
    <property type="match status" value="1"/>
</dbReference>
<dbReference type="OrthoDB" id="9771433at2"/>
<comment type="caution">
    <text evidence="1">The sequence shown here is derived from an EMBL/GenBank/DDBJ whole genome shotgun (WGS) entry which is preliminary data.</text>
</comment>
<dbReference type="AlphaFoldDB" id="A0A5A9GGA1"/>
<dbReference type="RefSeq" id="WP_149234089.1">
    <property type="nucleotide sequence ID" value="NZ_JALJXJ010000017.1"/>
</dbReference>